<dbReference type="EMBL" id="JAODUP010000047">
    <property type="protein sequence ID" value="KAK2165647.1"/>
    <property type="molecule type" value="Genomic_DNA"/>
</dbReference>
<accession>A0AAD9K6H3</accession>
<gene>
    <name evidence="2" type="ORF">LSH36_47g03038</name>
</gene>
<comment type="caution">
    <text evidence="2">The sequence shown here is derived from an EMBL/GenBank/DDBJ whole genome shotgun (WGS) entry which is preliminary data.</text>
</comment>
<protein>
    <submittedName>
        <fullName evidence="2">Uncharacterized protein</fullName>
    </submittedName>
</protein>
<evidence type="ECO:0000313" key="3">
    <source>
        <dbReference type="Proteomes" id="UP001208570"/>
    </source>
</evidence>
<evidence type="ECO:0000313" key="2">
    <source>
        <dbReference type="EMBL" id="KAK2165647.1"/>
    </source>
</evidence>
<name>A0AAD9K6H3_9ANNE</name>
<keyword evidence="3" id="KW-1185">Reference proteome</keyword>
<proteinExistence type="predicted"/>
<dbReference type="Proteomes" id="UP001208570">
    <property type="component" value="Unassembled WGS sequence"/>
</dbReference>
<evidence type="ECO:0000256" key="1">
    <source>
        <dbReference type="SAM" id="MobiDB-lite"/>
    </source>
</evidence>
<sequence length="102" mass="11277">MDTRLEEDGHYFKGWPIPQSRFDVDYPSASIRMEQAAQLKAEKVKIALQKIKEANIQKIDITNTWDLIQRPGALLCSTQPTAGGVIGPPHSSPPRAVGLKPL</sequence>
<reference evidence="2" key="1">
    <citation type="journal article" date="2023" name="Mol. Biol. Evol.">
        <title>Third-Generation Sequencing Reveals the Adaptive Role of the Epigenome in Three Deep-Sea Polychaetes.</title>
        <authorList>
            <person name="Perez M."/>
            <person name="Aroh O."/>
            <person name="Sun Y."/>
            <person name="Lan Y."/>
            <person name="Juniper S.K."/>
            <person name="Young C.R."/>
            <person name="Angers B."/>
            <person name="Qian P.Y."/>
        </authorList>
    </citation>
    <scope>NUCLEOTIDE SEQUENCE</scope>
    <source>
        <strain evidence="2">P08H-3</strain>
    </source>
</reference>
<dbReference type="AlphaFoldDB" id="A0AAD9K6H3"/>
<organism evidence="2 3">
    <name type="scientific">Paralvinella palmiformis</name>
    <dbReference type="NCBI Taxonomy" id="53620"/>
    <lineage>
        <taxon>Eukaryota</taxon>
        <taxon>Metazoa</taxon>
        <taxon>Spiralia</taxon>
        <taxon>Lophotrochozoa</taxon>
        <taxon>Annelida</taxon>
        <taxon>Polychaeta</taxon>
        <taxon>Sedentaria</taxon>
        <taxon>Canalipalpata</taxon>
        <taxon>Terebellida</taxon>
        <taxon>Terebelliformia</taxon>
        <taxon>Alvinellidae</taxon>
        <taxon>Paralvinella</taxon>
    </lineage>
</organism>
<feature type="region of interest" description="Disordered" evidence="1">
    <location>
        <begin position="80"/>
        <end position="102"/>
    </location>
</feature>